<comment type="caution">
    <text evidence="2">The sequence shown here is derived from an EMBL/GenBank/DDBJ whole genome shotgun (WGS) entry which is preliminary data.</text>
</comment>
<reference evidence="2 3" key="1">
    <citation type="submission" date="2021-03" db="EMBL/GenBank/DDBJ databases">
        <title>Caproiciproducens sp. nov. isolated from feces of cow.</title>
        <authorList>
            <person name="Choi J.-Y."/>
        </authorList>
    </citation>
    <scope>NUCLEOTIDE SEQUENCE [LARGE SCALE GENOMIC DNA]</scope>
    <source>
        <strain evidence="2 3">AGMB10547</strain>
    </source>
</reference>
<keyword evidence="3" id="KW-1185">Reference proteome</keyword>
<evidence type="ECO:0000313" key="2">
    <source>
        <dbReference type="EMBL" id="MBW7572503.1"/>
    </source>
</evidence>
<dbReference type="Gene3D" id="2.160.20.60">
    <property type="entry name" value="Glutamate synthase, alpha subunit, C-terminal domain"/>
    <property type="match status" value="1"/>
</dbReference>
<proteinExistence type="predicted"/>
<accession>A0ABS7DMG9</accession>
<sequence>MKINADNKHFKDLNNEIRVSEETEITVENCLGQRYIASGMSGKKITINGVPGNDLGCYLNGATIRVNGNAQDATGDTMNEGMIVINGSSGDATGYAMRGGKIFVKGNAGYRAGIHMKAYQTHHPLIMIGGETGSFLGEYQAGGTIVVLGLNSQKKVPVGNLCGTGMHGGKIYLRCEELPEDLPKQVQAAPASPEDMAEINGYIEEFCGIFAVDKQEVLSKNFYVLTPNTKNPYKSLYTFN</sequence>
<dbReference type="SUPFAM" id="SSF69336">
    <property type="entry name" value="Alpha subunit of glutamate synthase, C-terminal domain"/>
    <property type="match status" value="1"/>
</dbReference>
<dbReference type="InterPro" id="IPR035710">
    <property type="entry name" value="Archaeal_gltB"/>
</dbReference>
<feature type="domain" description="Glutamate synthase alpha subunit C-terminal" evidence="1">
    <location>
        <begin position="21"/>
        <end position="177"/>
    </location>
</feature>
<evidence type="ECO:0000259" key="1">
    <source>
        <dbReference type="Pfam" id="PF01493"/>
    </source>
</evidence>
<dbReference type="PANTHER" id="PTHR39673">
    <property type="entry name" value="TUNGSTEN FORMYLMETHANOFURAN DEHYDROGENASE, SUBUNIT C (FWDC)"/>
    <property type="match status" value="1"/>
</dbReference>
<name>A0ABS7DMG9_9FIRM</name>
<dbReference type="Proteomes" id="UP000719942">
    <property type="component" value="Unassembled WGS sequence"/>
</dbReference>
<dbReference type="RefSeq" id="WP_219964906.1">
    <property type="nucleotide sequence ID" value="NZ_JAGFNZ010000002.1"/>
</dbReference>
<dbReference type="CDD" id="cd00981">
    <property type="entry name" value="arch_gltB"/>
    <property type="match status" value="1"/>
</dbReference>
<dbReference type="Pfam" id="PF01493">
    <property type="entry name" value="GXGXG"/>
    <property type="match status" value="1"/>
</dbReference>
<dbReference type="PANTHER" id="PTHR39673:SF5">
    <property type="entry name" value="TUNGSTEN-CONTAINING FORMYLMETHANOFURAN DEHYDROGENASE 2 SUBUNIT C"/>
    <property type="match status" value="1"/>
</dbReference>
<protein>
    <submittedName>
        <fullName evidence="2">Glutamate synthase</fullName>
    </submittedName>
</protein>
<dbReference type="PIRSF" id="PIRSF006519">
    <property type="entry name" value="GOGAT_dom3"/>
    <property type="match status" value="1"/>
</dbReference>
<dbReference type="EMBL" id="JAGFNZ010000002">
    <property type="protein sequence ID" value="MBW7572503.1"/>
    <property type="molecule type" value="Genomic_DNA"/>
</dbReference>
<dbReference type="InterPro" id="IPR002489">
    <property type="entry name" value="Glu_synth_asu_C"/>
</dbReference>
<evidence type="ECO:0000313" key="3">
    <source>
        <dbReference type="Proteomes" id="UP000719942"/>
    </source>
</evidence>
<dbReference type="InterPro" id="IPR012061">
    <property type="entry name" value="Glu_synth_lsu_3"/>
</dbReference>
<dbReference type="InterPro" id="IPR036485">
    <property type="entry name" value="Glu_synth_asu_C_sf"/>
</dbReference>
<organism evidence="2 3">
    <name type="scientific">Caproiciproducens faecalis</name>
    <dbReference type="NCBI Taxonomy" id="2820301"/>
    <lineage>
        <taxon>Bacteria</taxon>
        <taxon>Bacillati</taxon>
        <taxon>Bacillota</taxon>
        <taxon>Clostridia</taxon>
        <taxon>Eubacteriales</taxon>
        <taxon>Acutalibacteraceae</taxon>
        <taxon>Caproiciproducens</taxon>
    </lineage>
</organism>
<gene>
    <name evidence="2" type="ORF">J5W02_06720</name>
</gene>